<dbReference type="Proteomes" id="UP000559027">
    <property type="component" value="Unassembled WGS sequence"/>
</dbReference>
<feature type="region of interest" description="Disordered" evidence="1">
    <location>
        <begin position="184"/>
        <end position="206"/>
    </location>
</feature>
<gene>
    <name evidence="2" type="ORF">D9756_002197</name>
</gene>
<feature type="region of interest" description="Disordered" evidence="1">
    <location>
        <begin position="310"/>
        <end position="341"/>
    </location>
</feature>
<feature type="region of interest" description="Disordered" evidence="1">
    <location>
        <begin position="1"/>
        <end position="48"/>
    </location>
</feature>
<evidence type="ECO:0000256" key="1">
    <source>
        <dbReference type="SAM" id="MobiDB-lite"/>
    </source>
</evidence>
<name>A0A8H5LM99_9AGAR</name>
<feature type="region of interest" description="Disordered" evidence="1">
    <location>
        <begin position="63"/>
        <end position="101"/>
    </location>
</feature>
<proteinExistence type="predicted"/>
<evidence type="ECO:0000313" key="3">
    <source>
        <dbReference type="Proteomes" id="UP000559027"/>
    </source>
</evidence>
<feature type="region of interest" description="Disordered" evidence="1">
    <location>
        <begin position="421"/>
        <end position="455"/>
    </location>
</feature>
<evidence type="ECO:0000313" key="2">
    <source>
        <dbReference type="EMBL" id="KAF5362319.1"/>
    </source>
</evidence>
<sequence length="631" mass="66655">MQTISNGNARYSFLARPPPQKKKSGQAPPSPPIAIAIPLSTTTDSPTLRHRTSGIAAWAALVQPGSPAPNSPHRRASISSSRRPSLTRRRLSISHSRAPSGALSGLIHSPMSGQDIDIDLGAFGYTSVFVHVPPKTPSTPSHLTRTSMMKIPFTPTATTSSRKPSATGRTIKHFRSLGILRPRSKSTTAARAVVPPSPSKASISGTRARAELISKRKKVKYAHVRPPPPIANEIALMQFADGGSVESNVRALMAAKAVAAGGASGVGDIYRDGKGGMWLDQDEEMEYAHLLGGDVDGEVDSEGQWIRFGDQKSSEDGMSPKTAIADLAGSNDKRESLSTQDSDLSPRYIVLPAEETLCGPEDAVLSFAAPPKSPFGRAHLSTSATTGLSVLSLPSRPNRPAKHLCKPEFLLDMAAFGPRSPKSPHLPVSSFSSPTLPASPTLITTTPIRTSSLKPKTTSARFSSAFVQLPPAPGSGVAKKVKRRPAPLQLASNGAGWRKVEASKSPGSRIMSTSTASIGVVAEARREFVEASFAPQPVIHRVPPATVNTPSANTATTTTRPRGKIIIASLDPREDMARCREWAAASGMMVVDADGELAVDGNTDVDICVSRTTGSVARKKRLGFGGLFGRK</sequence>
<protein>
    <submittedName>
        <fullName evidence="2">Uncharacterized protein</fullName>
    </submittedName>
</protein>
<dbReference type="EMBL" id="JAACJO010000002">
    <property type="protein sequence ID" value="KAF5362319.1"/>
    <property type="molecule type" value="Genomic_DNA"/>
</dbReference>
<reference evidence="2 3" key="1">
    <citation type="journal article" date="2020" name="ISME J.">
        <title>Uncovering the hidden diversity of litter-decomposition mechanisms in mushroom-forming fungi.</title>
        <authorList>
            <person name="Floudas D."/>
            <person name="Bentzer J."/>
            <person name="Ahren D."/>
            <person name="Johansson T."/>
            <person name="Persson P."/>
            <person name="Tunlid A."/>
        </authorList>
    </citation>
    <scope>NUCLEOTIDE SEQUENCE [LARGE SCALE GENOMIC DNA]</scope>
    <source>
        <strain evidence="2 3">CBS 146.42</strain>
    </source>
</reference>
<feature type="compositionally biased region" description="Polar residues" evidence="1">
    <location>
        <begin position="429"/>
        <end position="455"/>
    </location>
</feature>
<accession>A0A8H5LM99</accession>
<dbReference type="OrthoDB" id="3233731at2759"/>
<dbReference type="AlphaFoldDB" id="A0A8H5LM99"/>
<organism evidence="2 3">
    <name type="scientific">Leucocoprinus leucothites</name>
    <dbReference type="NCBI Taxonomy" id="201217"/>
    <lineage>
        <taxon>Eukaryota</taxon>
        <taxon>Fungi</taxon>
        <taxon>Dikarya</taxon>
        <taxon>Basidiomycota</taxon>
        <taxon>Agaricomycotina</taxon>
        <taxon>Agaricomycetes</taxon>
        <taxon>Agaricomycetidae</taxon>
        <taxon>Agaricales</taxon>
        <taxon>Agaricineae</taxon>
        <taxon>Agaricaceae</taxon>
        <taxon>Leucocoprinus</taxon>
    </lineage>
</organism>
<keyword evidence="3" id="KW-1185">Reference proteome</keyword>
<comment type="caution">
    <text evidence="2">The sequence shown here is derived from an EMBL/GenBank/DDBJ whole genome shotgun (WGS) entry which is preliminary data.</text>
</comment>